<evidence type="ECO:0000313" key="2">
    <source>
        <dbReference type="EMBL" id="CAI8605054.1"/>
    </source>
</evidence>
<dbReference type="AlphaFoldDB" id="A0AAV1A364"/>
<evidence type="ECO:0008006" key="4">
    <source>
        <dbReference type="Google" id="ProtNLM"/>
    </source>
</evidence>
<sequence length="115" mass="12402">MCHHVSPSMTSLYLSVTVVLSSSMSCSPSQSSTAVSYSSILLTIVHNSPCPNHRPRSLLSSCIAASTFASPSIRFIIVLFGFNHSIESQNFVSIPVYSEISQIENQRGGSNAKHL</sequence>
<feature type="chain" id="PRO_5043606272" description="Secreted protein" evidence="1">
    <location>
        <begin position="22"/>
        <end position="115"/>
    </location>
</feature>
<organism evidence="2 3">
    <name type="scientific">Vicia faba</name>
    <name type="common">Broad bean</name>
    <name type="synonym">Faba vulgaris</name>
    <dbReference type="NCBI Taxonomy" id="3906"/>
    <lineage>
        <taxon>Eukaryota</taxon>
        <taxon>Viridiplantae</taxon>
        <taxon>Streptophyta</taxon>
        <taxon>Embryophyta</taxon>
        <taxon>Tracheophyta</taxon>
        <taxon>Spermatophyta</taxon>
        <taxon>Magnoliopsida</taxon>
        <taxon>eudicotyledons</taxon>
        <taxon>Gunneridae</taxon>
        <taxon>Pentapetalae</taxon>
        <taxon>rosids</taxon>
        <taxon>fabids</taxon>
        <taxon>Fabales</taxon>
        <taxon>Fabaceae</taxon>
        <taxon>Papilionoideae</taxon>
        <taxon>50 kb inversion clade</taxon>
        <taxon>NPAAA clade</taxon>
        <taxon>Hologalegina</taxon>
        <taxon>IRL clade</taxon>
        <taxon>Fabeae</taxon>
        <taxon>Vicia</taxon>
    </lineage>
</organism>
<keyword evidence="1" id="KW-0732">Signal</keyword>
<proteinExistence type="predicted"/>
<evidence type="ECO:0000256" key="1">
    <source>
        <dbReference type="SAM" id="SignalP"/>
    </source>
</evidence>
<protein>
    <recommendedName>
        <fullName evidence="4">Secreted protein</fullName>
    </recommendedName>
</protein>
<gene>
    <name evidence="2" type="ORF">VFH_III163920</name>
</gene>
<accession>A0AAV1A364</accession>
<evidence type="ECO:0000313" key="3">
    <source>
        <dbReference type="Proteomes" id="UP001157006"/>
    </source>
</evidence>
<dbReference type="Proteomes" id="UP001157006">
    <property type="component" value="Chromosome 3"/>
</dbReference>
<name>A0AAV1A364_VICFA</name>
<keyword evidence="3" id="KW-1185">Reference proteome</keyword>
<reference evidence="2 3" key="1">
    <citation type="submission" date="2023-01" db="EMBL/GenBank/DDBJ databases">
        <authorList>
            <person name="Kreplak J."/>
        </authorList>
    </citation>
    <scope>NUCLEOTIDE SEQUENCE [LARGE SCALE GENOMIC DNA]</scope>
</reference>
<feature type="signal peptide" evidence="1">
    <location>
        <begin position="1"/>
        <end position="21"/>
    </location>
</feature>
<dbReference type="EMBL" id="OX451738">
    <property type="protein sequence ID" value="CAI8605054.1"/>
    <property type="molecule type" value="Genomic_DNA"/>
</dbReference>